<dbReference type="PROSITE" id="PS50011">
    <property type="entry name" value="PROTEIN_KINASE_DOM"/>
    <property type="match status" value="1"/>
</dbReference>
<proteinExistence type="inferred from homology"/>
<dbReference type="InterPro" id="IPR011009">
    <property type="entry name" value="Kinase-like_dom_sf"/>
</dbReference>
<dbReference type="SUPFAM" id="SSF56112">
    <property type="entry name" value="Protein kinase-like (PK-like)"/>
    <property type="match status" value="1"/>
</dbReference>
<dbReference type="InterPro" id="IPR000719">
    <property type="entry name" value="Prot_kinase_dom"/>
</dbReference>
<evidence type="ECO:0000256" key="4">
    <source>
        <dbReference type="ARBA" id="ARBA00022840"/>
    </source>
</evidence>
<feature type="region of interest" description="Disordered" evidence="5">
    <location>
        <begin position="1"/>
        <end position="157"/>
    </location>
</feature>
<dbReference type="EC" id="2.7.11.1" evidence="2"/>
<dbReference type="PANTHER" id="PTHR45832:SF22">
    <property type="entry name" value="SERINE_THREONINE-PROTEIN KINASE SAMKA-RELATED"/>
    <property type="match status" value="1"/>
</dbReference>
<dbReference type="Pfam" id="PF00069">
    <property type="entry name" value="Pkinase"/>
    <property type="match status" value="1"/>
</dbReference>
<name>A0ABM5IWJ5_DIAVI</name>
<feature type="domain" description="Protein kinase" evidence="6">
    <location>
        <begin position="259"/>
        <end position="498"/>
    </location>
</feature>
<evidence type="ECO:0000259" key="6">
    <source>
        <dbReference type="PROSITE" id="PS50011"/>
    </source>
</evidence>
<sequence>MSWLKHPDKLFPSNKNIKKGANLPTDNTGASGGDTKKGTYLPADDTGASGSDMKKGTYLHTDDKSASGSNIKKETYLPTDDKGASGSDMKKETYLPTDDKSASGSNIEKETYLATDDKGASGSNVKKGTYLPTDDKGASGSDIKTKSNINTKKTSLPNNNILPLDTVEKVIKNAKSNKEFKSLLEIVLNIMSNKNVGNSKNKIDLFESFLDNYQCANANYMKQIKAALMDCESLIPIASYLVDNKECNLYMSPRTGNYQELQYWFGESRIARGVMSKNNVKREVVMKLNPIHHEYIINEIAVLAKLKHPNIIESLGFFFSGVCNKKGIILEFMNFSDLARGLKMGVVDLSKKNLKKILIDLTTGMEYVHSQKILHRDLELMHFLCNDKNEYKIGGFGKAVYVGNSNGKFQSLVSSVRRDHPLFEAPEWRGTERFTYTYQTDVWIMGCYFKIILINRRETYRLCRDDDITERLELFVNNFMLAENPGSRNDFAQLKALLQNMEI</sequence>
<evidence type="ECO:0000313" key="8">
    <source>
        <dbReference type="Proteomes" id="UP001652700"/>
    </source>
</evidence>
<evidence type="ECO:0000256" key="5">
    <source>
        <dbReference type="SAM" id="MobiDB-lite"/>
    </source>
</evidence>
<protein>
    <recommendedName>
        <fullName evidence="2">non-specific serine/threonine protein kinase</fullName>
        <ecNumber evidence="2">2.7.11.1</ecNumber>
    </recommendedName>
</protein>
<keyword evidence="4" id="KW-0067">ATP-binding</keyword>
<dbReference type="Proteomes" id="UP001652700">
    <property type="component" value="Unplaced"/>
</dbReference>
<evidence type="ECO:0000256" key="2">
    <source>
        <dbReference type="ARBA" id="ARBA00012513"/>
    </source>
</evidence>
<keyword evidence="3" id="KW-0547">Nucleotide-binding</keyword>
<dbReference type="InterPro" id="IPR051931">
    <property type="entry name" value="PAK3-like"/>
</dbReference>
<accession>A0ABM5IWJ5</accession>
<keyword evidence="8" id="KW-1185">Reference proteome</keyword>
<evidence type="ECO:0000313" key="7">
    <source>
        <dbReference type="EnsemblMetazoa" id="XP_028145455.2"/>
    </source>
</evidence>
<dbReference type="EnsemblMetazoa" id="XM_028289654.2">
    <property type="protein sequence ID" value="XP_028145455.2"/>
    <property type="gene ID" value="LOC114339025"/>
</dbReference>
<feature type="compositionally biased region" description="Low complexity" evidence="5">
    <location>
        <begin position="146"/>
        <end position="155"/>
    </location>
</feature>
<feature type="compositionally biased region" description="Basic and acidic residues" evidence="5">
    <location>
        <begin position="52"/>
        <end position="119"/>
    </location>
</feature>
<comment type="similarity">
    <text evidence="1">Belongs to the protein kinase superfamily. STE Ser/Thr protein kinase family. STE20 subfamily.</text>
</comment>
<evidence type="ECO:0000256" key="1">
    <source>
        <dbReference type="ARBA" id="ARBA00008874"/>
    </source>
</evidence>
<evidence type="ECO:0000256" key="3">
    <source>
        <dbReference type="ARBA" id="ARBA00022741"/>
    </source>
</evidence>
<dbReference type="CDD" id="cd00180">
    <property type="entry name" value="PKc"/>
    <property type="match status" value="1"/>
</dbReference>
<dbReference type="GeneID" id="114339025"/>
<dbReference type="RefSeq" id="XP_028145455.2">
    <property type="nucleotide sequence ID" value="XM_028289654.2"/>
</dbReference>
<organism evidence="7 8">
    <name type="scientific">Diabrotica virgifera virgifera</name>
    <name type="common">western corn rootworm</name>
    <dbReference type="NCBI Taxonomy" id="50390"/>
    <lineage>
        <taxon>Eukaryota</taxon>
        <taxon>Metazoa</taxon>
        <taxon>Ecdysozoa</taxon>
        <taxon>Arthropoda</taxon>
        <taxon>Hexapoda</taxon>
        <taxon>Insecta</taxon>
        <taxon>Pterygota</taxon>
        <taxon>Neoptera</taxon>
        <taxon>Endopterygota</taxon>
        <taxon>Coleoptera</taxon>
        <taxon>Polyphaga</taxon>
        <taxon>Cucujiformia</taxon>
        <taxon>Chrysomeloidea</taxon>
        <taxon>Chrysomelidae</taxon>
        <taxon>Galerucinae</taxon>
        <taxon>Diabroticina</taxon>
        <taxon>Diabroticites</taxon>
        <taxon>Diabrotica</taxon>
    </lineage>
</organism>
<dbReference type="Gene3D" id="1.10.510.10">
    <property type="entry name" value="Transferase(Phosphotransferase) domain 1"/>
    <property type="match status" value="1"/>
</dbReference>
<dbReference type="PANTHER" id="PTHR45832">
    <property type="entry name" value="SERINE/THREONINE-PROTEIN KINASE SAMKA-RELATED-RELATED"/>
    <property type="match status" value="1"/>
</dbReference>
<reference evidence="7" key="1">
    <citation type="submission" date="2025-05" db="UniProtKB">
        <authorList>
            <consortium name="EnsemblMetazoa"/>
        </authorList>
    </citation>
    <scope>IDENTIFICATION</scope>
</reference>